<evidence type="ECO:0000256" key="1">
    <source>
        <dbReference type="SAM" id="MobiDB-lite"/>
    </source>
</evidence>
<feature type="region of interest" description="Disordered" evidence="1">
    <location>
        <begin position="250"/>
        <end position="291"/>
    </location>
</feature>
<accession>A0AAV7NW51</accession>
<evidence type="ECO:0000313" key="3">
    <source>
        <dbReference type="Proteomes" id="UP001066276"/>
    </source>
</evidence>
<gene>
    <name evidence="2" type="ORF">NDU88_007884</name>
</gene>
<keyword evidence="3" id="KW-1185">Reference proteome</keyword>
<protein>
    <submittedName>
        <fullName evidence="2">Uncharacterized protein</fullName>
    </submittedName>
</protein>
<feature type="region of interest" description="Disordered" evidence="1">
    <location>
        <begin position="1"/>
        <end position="96"/>
    </location>
</feature>
<feature type="compositionally biased region" description="Basic and acidic residues" evidence="1">
    <location>
        <begin position="282"/>
        <end position="291"/>
    </location>
</feature>
<evidence type="ECO:0000313" key="2">
    <source>
        <dbReference type="EMBL" id="KAJ1119699.1"/>
    </source>
</evidence>
<comment type="caution">
    <text evidence="2">The sequence shown here is derived from an EMBL/GenBank/DDBJ whole genome shotgun (WGS) entry which is preliminary data.</text>
</comment>
<organism evidence="2 3">
    <name type="scientific">Pleurodeles waltl</name>
    <name type="common">Iberian ribbed newt</name>
    <dbReference type="NCBI Taxonomy" id="8319"/>
    <lineage>
        <taxon>Eukaryota</taxon>
        <taxon>Metazoa</taxon>
        <taxon>Chordata</taxon>
        <taxon>Craniata</taxon>
        <taxon>Vertebrata</taxon>
        <taxon>Euteleostomi</taxon>
        <taxon>Amphibia</taxon>
        <taxon>Batrachia</taxon>
        <taxon>Caudata</taxon>
        <taxon>Salamandroidea</taxon>
        <taxon>Salamandridae</taxon>
        <taxon>Pleurodelinae</taxon>
        <taxon>Pleurodeles</taxon>
    </lineage>
</organism>
<sequence length="291" mass="30195">MAPSNPHCTRMKPGADAGASERRQPLSPSLVAASNAGKKSVRKPQGVLGNKQSVQVVDAGPGVGVGTKDAAHHGDGPTIPDMFKSTQPTKHLPPPAGRATISITLLQSQELVERGDSNIRLAHSASNNSLSQVSADISECHVNMAAAPVDLTLTGSCATVLSSNFEGSPAVTGEGESCTPQVLVLTLDEATMLAQGIENLRCNGGAAPAYSQEGEGLRSYGSNHEATTNTRAVKDIVPGQNEVTELFFSLSDQSRDPDDSSTSSSIKPESNSSLIASTTSMAERDKIYGRS</sequence>
<reference evidence="2" key="1">
    <citation type="journal article" date="2022" name="bioRxiv">
        <title>Sequencing and chromosome-scale assembly of the giantPleurodeles waltlgenome.</title>
        <authorList>
            <person name="Brown T."/>
            <person name="Elewa A."/>
            <person name="Iarovenko S."/>
            <person name="Subramanian E."/>
            <person name="Araus A.J."/>
            <person name="Petzold A."/>
            <person name="Susuki M."/>
            <person name="Suzuki K.-i.T."/>
            <person name="Hayashi T."/>
            <person name="Toyoda A."/>
            <person name="Oliveira C."/>
            <person name="Osipova E."/>
            <person name="Leigh N.D."/>
            <person name="Simon A."/>
            <person name="Yun M.H."/>
        </authorList>
    </citation>
    <scope>NUCLEOTIDE SEQUENCE</scope>
    <source>
        <strain evidence="2">20211129_DDA</strain>
        <tissue evidence="2">Liver</tissue>
    </source>
</reference>
<feature type="compositionally biased region" description="Low complexity" evidence="1">
    <location>
        <begin position="260"/>
        <end position="273"/>
    </location>
</feature>
<name>A0AAV7NW51_PLEWA</name>
<dbReference type="AlphaFoldDB" id="A0AAV7NW51"/>
<proteinExistence type="predicted"/>
<dbReference type="Proteomes" id="UP001066276">
    <property type="component" value="Chromosome 8"/>
</dbReference>
<dbReference type="EMBL" id="JANPWB010000012">
    <property type="protein sequence ID" value="KAJ1119699.1"/>
    <property type="molecule type" value="Genomic_DNA"/>
</dbReference>